<geneLocation type="plasmid" evidence="2 3">
    <name>pTha01</name>
</geneLocation>
<evidence type="ECO:0000313" key="2">
    <source>
        <dbReference type="EMBL" id="ACK55086.1"/>
    </source>
</evidence>
<dbReference type="InterPro" id="IPR006597">
    <property type="entry name" value="Sel1-like"/>
</dbReference>
<reference evidence="2 3" key="2">
    <citation type="journal article" date="2012" name="Stand. Genomic Sci.">
        <title>Complete genome sequence of Thauera aminoaromatica strain MZ1T.</title>
        <authorList>
            <person name="Jiang K."/>
            <person name="Sanseverino J."/>
            <person name="Chauhan A."/>
            <person name="Lucas S."/>
            <person name="Copeland A."/>
            <person name="Lapidus A."/>
            <person name="Del Rio T.G."/>
            <person name="Dalin E."/>
            <person name="Tice H."/>
            <person name="Bruce D."/>
            <person name="Goodwin L."/>
            <person name="Pitluck S."/>
            <person name="Sims D."/>
            <person name="Brettin T."/>
            <person name="Detter J.C."/>
            <person name="Han C."/>
            <person name="Chang Y.J."/>
            <person name="Larimer F."/>
            <person name="Land M."/>
            <person name="Hauser L."/>
            <person name="Kyrpides N.C."/>
            <person name="Mikhailova N."/>
            <person name="Moser S."/>
            <person name="Jegier P."/>
            <person name="Close D."/>
            <person name="Debruyn J.M."/>
            <person name="Wang Y."/>
            <person name="Layton A.C."/>
            <person name="Allen M.S."/>
            <person name="Sayler G.S."/>
        </authorList>
    </citation>
    <scope>NUCLEOTIDE SEQUENCE [LARGE SCALE GENOMIC DNA]</scope>
    <source>
        <strain evidence="2 3">MZ1T</strain>
        <plasmid evidence="2">pTha01</plasmid>
    </source>
</reference>
<dbReference type="SMART" id="SM00974">
    <property type="entry name" value="T5orf172"/>
    <property type="match status" value="1"/>
</dbReference>
<feature type="domain" description="Bacteriophage T5 Orf172 DNA-binding" evidence="1">
    <location>
        <begin position="16"/>
        <end position="98"/>
    </location>
</feature>
<proteinExistence type="predicted"/>
<dbReference type="AlphaFoldDB" id="B8F0C0"/>
<evidence type="ECO:0000259" key="1">
    <source>
        <dbReference type="SMART" id="SM00974"/>
    </source>
</evidence>
<dbReference type="SMART" id="SM00671">
    <property type="entry name" value="SEL1"/>
    <property type="match status" value="2"/>
</dbReference>
<keyword evidence="2" id="KW-0614">Plasmid</keyword>
<dbReference type="eggNOG" id="COG0790">
    <property type="taxonomic scope" value="Bacteria"/>
</dbReference>
<keyword evidence="3" id="KW-1185">Reference proteome</keyword>
<evidence type="ECO:0000313" key="3">
    <source>
        <dbReference type="Proteomes" id="UP000002186"/>
    </source>
</evidence>
<dbReference type="EMBL" id="CP001282">
    <property type="protein sequence ID" value="ACK55086.1"/>
    <property type="molecule type" value="Genomic_DNA"/>
</dbReference>
<name>B8F0C0_THASP</name>
<accession>B8F0C0</accession>
<dbReference type="Proteomes" id="UP000002186">
    <property type="component" value="Plasmid pTha01"/>
</dbReference>
<sequence>MEIQVAKGFLYVLTNPTMPGLSKVGKTTREPDTRVAELSSPTGVPQPFSLIFQQPVSDCDSAEAWVHRELERGGYRHAQNREFFNAPLHVVVQTVAQAANLMPISTGYSEDPSEIPPQTSEDLAENLYELGLAYMDGTETTLPNPREAVKCFEQAAALGHAAACSAAGSIYRWGNGFVRQDLEMALRVYLRSVKLGTWSDLALIAGIFAERNLKETANKYWNKFFAAAQEDYGERRDLNVMQYGVWYCEAVATGELEHSIDDSCLTYFEPLLVAGIEKSMENLVNDHDASYADYKNGRLRSARMFVEQLKRRNTISQ</sequence>
<dbReference type="KEGG" id="tmz:Tmz1t_2350"/>
<dbReference type="InterPro" id="IPR011990">
    <property type="entry name" value="TPR-like_helical_dom_sf"/>
</dbReference>
<protein>
    <submittedName>
        <fullName evidence="2">Sel1 domain protein repeat-containing protein</fullName>
    </submittedName>
</protein>
<dbReference type="Pfam" id="PF08238">
    <property type="entry name" value="Sel1"/>
    <property type="match status" value="2"/>
</dbReference>
<gene>
    <name evidence="2" type="ordered locus">Tmz1t_2350</name>
</gene>
<dbReference type="SUPFAM" id="SSF81901">
    <property type="entry name" value="HCP-like"/>
    <property type="match status" value="1"/>
</dbReference>
<dbReference type="HOGENOM" id="CLU_890382_0_0_4"/>
<dbReference type="InterPro" id="IPR018306">
    <property type="entry name" value="Phage_T5_Orf172_DNA-bd"/>
</dbReference>
<dbReference type="Gene3D" id="1.25.40.10">
    <property type="entry name" value="Tetratricopeptide repeat domain"/>
    <property type="match status" value="1"/>
</dbReference>
<organism evidence="2 3">
    <name type="scientific">Thauera aminoaromatica</name>
    <dbReference type="NCBI Taxonomy" id="164330"/>
    <lineage>
        <taxon>Bacteria</taxon>
        <taxon>Pseudomonadati</taxon>
        <taxon>Pseudomonadota</taxon>
        <taxon>Betaproteobacteria</taxon>
        <taxon>Rhodocyclales</taxon>
        <taxon>Zoogloeaceae</taxon>
        <taxon>Thauera</taxon>
    </lineage>
</organism>
<dbReference type="Pfam" id="PF10544">
    <property type="entry name" value="T5orf172"/>
    <property type="match status" value="1"/>
</dbReference>
<reference evidence="3" key="1">
    <citation type="submission" date="2008-12" db="EMBL/GenBank/DDBJ databases">
        <title>Complete sequence of plasmid of Thauera sp. MZ1T.</title>
        <authorList>
            <consortium name="US DOE Joint Genome Institute"/>
            <person name="Lucas S."/>
            <person name="Copeland A."/>
            <person name="Lapidus A."/>
            <person name="Glavina del Rio T."/>
            <person name="Dalin E."/>
            <person name="Tice H."/>
            <person name="Bruce D."/>
            <person name="Goodwin L."/>
            <person name="Pitluck S."/>
            <person name="Sims D."/>
            <person name="Brettin T."/>
            <person name="Detter J.C."/>
            <person name="Han C."/>
            <person name="Larimer F."/>
            <person name="Land M."/>
            <person name="Hauser L."/>
            <person name="Kyrpides N."/>
            <person name="Mikhailova N."/>
            <person name="Sayler G.S."/>
        </authorList>
    </citation>
    <scope>NUCLEOTIDE SEQUENCE [LARGE SCALE GENOMIC DNA]</scope>
    <source>
        <strain evidence="3">MZ1T</strain>
        <plasmid evidence="3">pTha01</plasmid>
    </source>
</reference>